<keyword evidence="4" id="KW-1185">Reference proteome</keyword>
<dbReference type="PANTHER" id="PTHR24320:SF148">
    <property type="entry name" value="NAD(P)-BINDING ROSSMANN-FOLD SUPERFAMILY PROTEIN"/>
    <property type="match status" value="1"/>
</dbReference>
<dbReference type="EMBL" id="LN890956">
    <property type="protein sequence ID" value="CUS14717.1"/>
    <property type="molecule type" value="Genomic_DNA"/>
</dbReference>
<dbReference type="Pfam" id="PF00106">
    <property type="entry name" value="adh_short"/>
    <property type="match status" value="1"/>
</dbReference>
<sequence length="341" mass="36882">MPLQLKESDIPPLTSKTALVTGATSGIGLQTAILLASRGATVHIASRDAAKGQETVRSLRAQYPSHTYRHHPLDLSSIASAAKSAALFARENTRLDILVANAGVAFLAVDELSVDGLDRVFAVNHVGHFVFVSGLLPLLRRTAEESGDVRVVVTSSDAYKFVDRVDLSDVARLIPGDGRSVRHMAGAGRRYARSKRANILFAMELDRRLHAPDQAGRAGAVGVRVNVCHPGVIGGTGLGASGFGIPVWTSRLIRRLISVVSFTSREGAMTQTLLAAAERIREEDVHGCFFIPRTGWNMRYTHSEQVDLGEWARSEEDAKALWEWTEGLVDKVLGKGNWGGE</sequence>
<gene>
    <name evidence="3" type="ORF">GSTUAT00001242001</name>
</gene>
<dbReference type="GO" id="GO:0016491">
    <property type="term" value="F:oxidoreductase activity"/>
    <property type="evidence" value="ECO:0007669"/>
    <property type="project" value="UniProtKB-KW"/>
</dbReference>
<evidence type="ECO:0000313" key="3">
    <source>
        <dbReference type="EMBL" id="CUS14717.1"/>
    </source>
</evidence>
<dbReference type="Proteomes" id="UP001412239">
    <property type="component" value="Unassembled WGS sequence"/>
</dbReference>
<dbReference type="SUPFAM" id="SSF51735">
    <property type="entry name" value="NAD(P)-binding Rossmann-fold domains"/>
    <property type="match status" value="1"/>
</dbReference>
<dbReference type="InterPro" id="IPR002347">
    <property type="entry name" value="SDR_fam"/>
</dbReference>
<dbReference type="PANTHER" id="PTHR24320">
    <property type="entry name" value="RETINOL DEHYDROGENASE"/>
    <property type="match status" value="1"/>
</dbReference>
<reference evidence="3" key="1">
    <citation type="submission" date="2015-10" db="EMBL/GenBank/DDBJ databases">
        <authorList>
            <person name="Regsiter A."/>
            <person name="william w."/>
        </authorList>
    </citation>
    <scope>NUCLEOTIDE SEQUENCE</scope>
    <source>
        <strain evidence="3">Montdore</strain>
    </source>
</reference>
<protein>
    <recommendedName>
        <fullName evidence="5">NAD(P)-binding protein</fullName>
    </recommendedName>
</protein>
<dbReference type="Gene3D" id="3.40.50.720">
    <property type="entry name" value="NAD(P)-binding Rossmann-like Domain"/>
    <property type="match status" value="1"/>
</dbReference>
<organism evidence="3 4">
    <name type="scientific">Tuber aestivum</name>
    <name type="common">summer truffle</name>
    <dbReference type="NCBI Taxonomy" id="59557"/>
    <lineage>
        <taxon>Eukaryota</taxon>
        <taxon>Fungi</taxon>
        <taxon>Dikarya</taxon>
        <taxon>Ascomycota</taxon>
        <taxon>Pezizomycotina</taxon>
        <taxon>Pezizomycetes</taxon>
        <taxon>Pezizales</taxon>
        <taxon>Tuberaceae</taxon>
        <taxon>Tuber</taxon>
    </lineage>
</organism>
<evidence type="ECO:0008006" key="5">
    <source>
        <dbReference type="Google" id="ProtNLM"/>
    </source>
</evidence>
<evidence type="ECO:0000256" key="1">
    <source>
        <dbReference type="ARBA" id="ARBA00006484"/>
    </source>
</evidence>
<keyword evidence="2" id="KW-0560">Oxidoreductase</keyword>
<name>A0A292Q7Q3_9PEZI</name>
<accession>A0A292Q7Q3</accession>
<dbReference type="InterPro" id="IPR036291">
    <property type="entry name" value="NAD(P)-bd_dom_sf"/>
</dbReference>
<dbReference type="AlphaFoldDB" id="A0A292Q7Q3"/>
<proteinExistence type="inferred from homology"/>
<evidence type="ECO:0000313" key="4">
    <source>
        <dbReference type="Proteomes" id="UP001412239"/>
    </source>
</evidence>
<comment type="similarity">
    <text evidence="1">Belongs to the short-chain dehydrogenases/reductases (SDR) family.</text>
</comment>
<dbReference type="PRINTS" id="PR00081">
    <property type="entry name" value="GDHRDH"/>
</dbReference>
<evidence type="ECO:0000256" key="2">
    <source>
        <dbReference type="ARBA" id="ARBA00023002"/>
    </source>
</evidence>